<dbReference type="Pfam" id="PF19289">
    <property type="entry name" value="PmbA_TldD_3rd"/>
    <property type="match status" value="1"/>
</dbReference>
<name>A0A3S9SYL2_9FIRM</name>
<proteinExistence type="inferred from homology"/>
<gene>
    <name evidence="3" type="ORF">BBF96_08110</name>
</gene>
<dbReference type="GO" id="GO:0008237">
    <property type="term" value="F:metallopeptidase activity"/>
    <property type="evidence" value="ECO:0007669"/>
    <property type="project" value="InterPro"/>
</dbReference>
<feature type="domain" description="Metalloprotease TldD/E C-terminal" evidence="2">
    <location>
        <begin position="228"/>
        <end position="456"/>
    </location>
</feature>
<dbReference type="GO" id="GO:0005829">
    <property type="term" value="C:cytosol"/>
    <property type="evidence" value="ECO:0007669"/>
    <property type="project" value="TreeGrafter"/>
</dbReference>
<organism evidence="3 4">
    <name type="scientific">Anoxybacter fermentans</name>
    <dbReference type="NCBI Taxonomy" id="1323375"/>
    <lineage>
        <taxon>Bacteria</taxon>
        <taxon>Bacillati</taxon>
        <taxon>Bacillota</taxon>
        <taxon>Clostridia</taxon>
        <taxon>Halanaerobiales</taxon>
        <taxon>Anoxybacter</taxon>
    </lineage>
</organism>
<dbReference type="OrthoDB" id="9803213at2"/>
<dbReference type="KEGG" id="aft:BBF96_08110"/>
<dbReference type="InterPro" id="IPR035068">
    <property type="entry name" value="TldD/PmbA_N"/>
</dbReference>
<evidence type="ECO:0000256" key="1">
    <source>
        <dbReference type="ARBA" id="ARBA00005836"/>
    </source>
</evidence>
<dbReference type="RefSeq" id="WP_127016682.1">
    <property type="nucleotide sequence ID" value="NZ_CP016379.1"/>
</dbReference>
<dbReference type="AlphaFoldDB" id="A0A3S9SYL2"/>
<evidence type="ECO:0000313" key="4">
    <source>
        <dbReference type="Proteomes" id="UP000267250"/>
    </source>
</evidence>
<dbReference type="EMBL" id="CP016379">
    <property type="protein sequence ID" value="AZR73348.1"/>
    <property type="molecule type" value="Genomic_DNA"/>
</dbReference>
<evidence type="ECO:0000313" key="3">
    <source>
        <dbReference type="EMBL" id="AZR73348.1"/>
    </source>
</evidence>
<dbReference type="InterPro" id="IPR045569">
    <property type="entry name" value="Metalloprtase-TldD/E_C"/>
</dbReference>
<dbReference type="SUPFAM" id="SSF111283">
    <property type="entry name" value="Putative modulator of DNA gyrase, PmbA/TldD"/>
    <property type="match status" value="1"/>
</dbReference>
<comment type="similarity">
    <text evidence="1">Belongs to the peptidase U62 family.</text>
</comment>
<sequence length="458" mass="51399">MLSNEDSKGLIYVMTSQGGEYADLFIENTNVKVLHLNNGNLVHVEDRVVNGIGYRLIKNGITHYAFTNKFEKDHLRKIAYDIALVGSFHSEPIAADFGSINQQDHLEQDFDFISLKKRIDCLKKLDKLIRDYYQMGSISLIIKFEEKEKNIKIVNCEDKVIRDQRNGIFIIVEATSSNQGRNYKTKVRRAFKNFTNLNNERVLKNLALAVVNRLTYVIKGVTCPQVEMPVVIGGEGGVLIHEACGHALEADLIQMGYKVFHNKLGEKVASDLVTIIDDGTLEGSIISSNYDDEGTKTRKNVLIKKGILQKYLTCRQTAKNLDMSLTGNGRRENFQYLPTPRMTNTYLQPNPDISPEEIIQSVKEGIYISALGTGNVNGMTGDFSFEVIEAFLIVDGKIFVPLKNMVIVGNSKDILQKIDMVGNDLNFTYGICNKFDRVLVSAGIPTLRISKIKVGGWK</sequence>
<accession>A0A3S9SYL2</accession>
<protein>
    <recommendedName>
        <fullName evidence="2">Metalloprotease TldD/E C-terminal domain-containing protein</fullName>
    </recommendedName>
</protein>
<dbReference type="PANTHER" id="PTHR30624">
    <property type="entry name" value="UNCHARACTERIZED PROTEIN TLDD AND PMBA"/>
    <property type="match status" value="1"/>
</dbReference>
<evidence type="ECO:0000259" key="2">
    <source>
        <dbReference type="Pfam" id="PF19289"/>
    </source>
</evidence>
<reference evidence="3 4" key="1">
    <citation type="submission" date="2016-07" db="EMBL/GenBank/DDBJ databases">
        <title>Genome and transcriptome analysis of iron-reducing fermentative bacteria Anoxybacter fermentans.</title>
        <authorList>
            <person name="Zeng X."/>
            <person name="Shao Z."/>
        </authorList>
    </citation>
    <scope>NUCLEOTIDE SEQUENCE [LARGE SCALE GENOMIC DNA]</scope>
    <source>
        <strain evidence="3 4">DY22613</strain>
    </source>
</reference>
<dbReference type="Proteomes" id="UP000267250">
    <property type="component" value="Chromosome"/>
</dbReference>
<dbReference type="InterPro" id="IPR051463">
    <property type="entry name" value="Peptidase_U62_metallo"/>
</dbReference>
<dbReference type="GO" id="GO:0006508">
    <property type="term" value="P:proteolysis"/>
    <property type="evidence" value="ECO:0007669"/>
    <property type="project" value="InterPro"/>
</dbReference>
<dbReference type="PANTHER" id="PTHR30624:SF4">
    <property type="entry name" value="METALLOPROTEASE TLDD"/>
    <property type="match status" value="1"/>
</dbReference>
<dbReference type="Gene3D" id="3.30.2290.10">
    <property type="entry name" value="PmbA/TldD superfamily"/>
    <property type="match status" value="1"/>
</dbReference>
<dbReference type="InterPro" id="IPR036059">
    <property type="entry name" value="TldD/PmbA_sf"/>
</dbReference>
<keyword evidence="4" id="KW-1185">Reference proteome</keyword>